<dbReference type="EMBL" id="WNWS01000001">
    <property type="protein sequence ID" value="KAE9989174.1"/>
    <property type="molecule type" value="Genomic_DNA"/>
</dbReference>
<dbReference type="Proteomes" id="UP000447873">
    <property type="component" value="Unassembled WGS sequence"/>
</dbReference>
<dbReference type="SMART" id="SM00238">
    <property type="entry name" value="BIR"/>
    <property type="match status" value="2"/>
</dbReference>
<feature type="compositionally biased region" description="Basic residues" evidence="3">
    <location>
        <begin position="268"/>
        <end position="288"/>
    </location>
</feature>
<accession>A0A8H3VHG3</accession>
<gene>
    <name evidence="4" type="ORF">EG328_000106</name>
</gene>
<evidence type="ECO:0000313" key="4">
    <source>
        <dbReference type="EMBL" id="KAE9989174.1"/>
    </source>
</evidence>
<feature type="region of interest" description="Disordered" evidence="3">
    <location>
        <begin position="212"/>
        <end position="681"/>
    </location>
</feature>
<dbReference type="PROSITE" id="PS50143">
    <property type="entry name" value="BIR_REPEAT_2"/>
    <property type="match status" value="2"/>
</dbReference>
<feature type="compositionally biased region" description="Basic residues" evidence="3">
    <location>
        <begin position="23"/>
        <end position="35"/>
    </location>
</feature>
<evidence type="ECO:0000256" key="3">
    <source>
        <dbReference type="SAM" id="MobiDB-lite"/>
    </source>
</evidence>
<feature type="compositionally biased region" description="Basic residues" evidence="3">
    <location>
        <begin position="352"/>
        <end position="363"/>
    </location>
</feature>
<feature type="compositionally biased region" description="Basic and acidic residues" evidence="3">
    <location>
        <begin position="332"/>
        <end position="341"/>
    </location>
</feature>
<comment type="caution">
    <text evidence="4">The sequence shown here is derived from an EMBL/GenBank/DDBJ whole genome shotgun (WGS) entry which is preliminary data.</text>
</comment>
<name>A0A8H3VHG3_VENIN</name>
<dbReference type="CDD" id="cd00022">
    <property type="entry name" value="BIR"/>
    <property type="match status" value="2"/>
</dbReference>
<proteinExistence type="predicted"/>
<protein>
    <submittedName>
        <fullName evidence="4">Uncharacterized protein</fullName>
    </submittedName>
</protein>
<keyword evidence="2" id="KW-0862">Zinc</keyword>
<sequence>MEQPVAVSTYQGRLNSFSTEHHLSKRRASSVKKRTPQTVSWPHKSPQPEELARAGFFYKPTGDSDDNCMCFVCQRQLDGWEAGDDPIAEHLKHAPDCGWAIHASITETFKNGGQVTEDPMSEQFVQARLDTFGDYWPYEQKKGWKCKVAKMVTAGWCYDPSPECNDGVSCSYCSLSLDGWEKNDDPFVEHQQRAANCDYFKLVEEWSLAREQVKTKKSRGRPSKASSRLSTQSMVSTMSEAPSQLSVGDEQAGEDDSILTTATNTTAKGRKKKATTAKGKGKAVKGKRTASSLAVDDSIALHSEPLAPFEEPIEEEQHIDEPPKRQTRRKVSQKETSHIEDTLNSSQISKPTRMKANRGKAKQRLTEDESQLQAELQASVEATLMDREETLKPKRGTKRTSNGAPKLDSSLVFLEEAPSELQDKPRRGRPKKNSALPQREAEEQDESAGPRSSLASEPPQRVPSLPTKGPKSKKGKKGAKAAPVEPEPEPEPEVEFEPEIVEPEPEVEPEFIEPESEVEPEFIEPEPEVEPEIEEPEPEELEPEVAETEHDDEEQDFDFARSLVNPVNPYQPMEGTPEPPEEEEEEASTTPSTPTPARVRQPGSSSAVRQSYAATPLRVSASHKGATPSLSPQSSDAENKPPSSRPESVRPPLSVPRLPAQPVFAPPAPAPSSPPAPATTRRVPLAETTPAHVNRSPSKRNVLGGIKSSLPWSPTALENVFLNSPVKANLAASSSAHTFPNIDMETADLRNVVGAVKHVMTDAEKKMTVGEWIDYNAKMAEQRLKSECEERVMIFEKEGGRALLSLEGIECAE</sequence>
<evidence type="ECO:0000256" key="2">
    <source>
        <dbReference type="ARBA" id="ARBA00022833"/>
    </source>
</evidence>
<feature type="compositionally biased region" description="Low complexity" evidence="3">
    <location>
        <begin position="641"/>
        <end position="663"/>
    </location>
</feature>
<dbReference type="InterPro" id="IPR001370">
    <property type="entry name" value="BIR_rpt"/>
</dbReference>
<feature type="region of interest" description="Disordered" evidence="3">
    <location>
        <begin position="17"/>
        <end position="47"/>
    </location>
</feature>
<dbReference type="Pfam" id="PF00653">
    <property type="entry name" value="BIR"/>
    <property type="match status" value="2"/>
</dbReference>
<dbReference type="PANTHER" id="PTHR46771">
    <property type="entry name" value="DETERIN"/>
    <property type="match status" value="1"/>
</dbReference>
<dbReference type="Gene3D" id="1.10.1170.10">
    <property type="entry name" value="Inhibitor Of Apoptosis Protein (2mihbC-IAP-1), Chain A"/>
    <property type="match status" value="2"/>
</dbReference>
<dbReference type="SUPFAM" id="SSF57924">
    <property type="entry name" value="Inhibitor of apoptosis (IAP) repeat"/>
    <property type="match status" value="2"/>
</dbReference>
<dbReference type="GO" id="GO:0046872">
    <property type="term" value="F:metal ion binding"/>
    <property type="evidence" value="ECO:0007669"/>
    <property type="project" value="UniProtKB-KW"/>
</dbReference>
<keyword evidence="1" id="KW-0479">Metal-binding</keyword>
<dbReference type="AlphaFoldDB" id="A0A8H3VHG3"/>
<dbReference type="PANTHER" id="PTHR46771:SF5">
    <property type="entry name" value="DETERIN"/>
    <property type="match status" value="1"/>
</dbReference>
<feature type="compositionally biased region" description="Acidic residues" evidence="3">
    <location>
        <begin position="486"/>
        <end position="557"/>
    </location>
</feature>
<feature type="compositionally biased region" description="Low complexity" evidence="3">
    <location>
        <begin position="588"/>
        <end position="597"/>
    </location>
</feature>
<feature type="compositionally biased region" description="Basic residues" evidence="3">
    <location>
        <begin position="470"/>
        <end position="479"/>
    </location>
</feature>
<reference evidence="4 5" key="1">
    <citation type="submission" date="2018-12" db="EMBL/GenBank/DDBJ databases">
        <title>Venturia inaequalis Genome Resource.</title>
        <authorList>
            <person name="Lichtner F.J."/>
        </authorList>
    </citation>
    <scope>NUCLEOTIDE SEQUENCE [LARGE SCALE GENOMIC DNA]</scope>
    <source>
        <strain evidence="4 5">120213</strain>
    </source>
</reference>
<feature type="compositionally biased region" description="Polar residues" evidence="3">
    <location>
        <begin position="602"/>
        <end position="613"/>
    </location>
</feature>
<evidence type="ECO:0000313" key="5">
    <source>
        <dbReference type="Proteomes" id="UP000447873"/>
    </source>
</evidence>
<feature type="compositionally biased region" description="Basic and acidic residues" evidence="3">
    <location>
        <begin position="315"/>
        <end position="324"/>
    </location>
</feature>
<evidence type="ECO:0000256" key="1">
    <source>
        <dbReference type="ARBA" id="ARBA00022723"/>
    </source>
</evidence>
<feature type="compositionally biased region" description="Polar residues" evidence="3">
    <location>
        <begin position="224"/>
        <end position="246"/>
    </location>
</feature>
<feature type="compositionally biased region" description="Pro residues" evidence="3">
    <location>
        <begin position="664"/>
        <end position="677"/>
    </location>
</feature>
<dbReference type="InterPro" id="IPR051190">
    <property type="entry name" value="Baculoviral_IAP"/>
</dbReference>
<organism evidence="4 5">
    <name type="scientific">Venturia inaequalis</name>
    <name type="common">Apple scab fungus</name>
    <dbReference type="NCBI Taxonomy" id="5025"/>
    <lineage>
        <taxon>Eukaryota</taxon>
        <taxon>Fungi</taxon>
        <taxon>Dikarya</taxon>
        <taxon>Ascomycota</taxon>
        <taxon>Pezizomycotina</taxon>
        <taxon>Dothideomycetes</taxon>
        <taxon>Pleosporomycetidae</taxon>
        <taxon>Venturiales</taxon>
        <taxon>Venturiaceae</taxon>
        <taxon>Venturia</taxon>
    </lineage>
</organism>